<organism evidence="2">
    <name type="scientific">Tanacetum cinerariifolium</name>
    <name type="common">Dalmatian daisy</name>
    <name type="synonym">Chrysanthemum cinerariifolium</name>
    <dbReference type="NCBI Taxonomy" id="118510"/>
    <lineage>
        <taxon>Eukaryota</taxon>
        <taxon>Viridiplantae</taxon>
        <taxon>Streptophyta</taxon>
        <taxon>Embryophyta</taxon>
        <taxon>Tracheophyta</taxon>
        <taxon>Spermatophyta</taxon>
        <taxon>Magnoliopsida</taxon>
        <taxon>eudicotyledons</taxon>
        <taxon>Gunneridae</taxon>
        <taxon>Pentapetalae</taxon>
        <taxon>asterids</taxon>
        <taxon>campanulids</taxon>
        <taxon>Asterales</taxon>
        <taxon>Asteraceae</taxon>
        <taxon>Asteroideae</taxon>
        <taxon>Anthemideae</taxon>
        <taxon>Anthemidinae</taxon>
        <taxon>Tanacetum</taxon>
    </lineage>
</organism>
<name>A0A699X3A7_TANCI</name>
<comment type="caution">
    <text evidence="2">The sequence shown here is derived from an EMBL/GenBank/DDBJ whole genome shotgun (WGS) entry which is preliminary data.</text>
</comment>
<dbReference type="EMBL" id="BKCJ011788436">
    <property type="protein sequence ID" value="GFD52960.1"/>
    <property type="molecule type" value="Genomic_DNA"/>
</dbReference>
<proteinExistence type="predicted"/>
<reference evidence="2" key="1">
    <citation type="journal article" date="2019" name="Sci. Rep.">
        <title>Draft genome of Tanacetum cinerariifolium, the natural source of mosquito coil.</title>
        <authorList>
            <person name="Yamashiro T."/>
            <person name="Shiraishi A."/>
            <person name="Satake H."/>
            <person name="Nakayama K."/>
        </authorList>
    </citation>
    <scope>NUCLEOTIDE SEQUENCE</scope>
</reference>
<protein>
    <submittedName>
        <fullName evidence="2">Uncharacterized protein</fullName>
    </submittedName>
</protein>
<gene>
    <name evidence="2" type="ORF">Tci_924929</name>
</gene>
<evidence type="ECO:0000313" key="2">
    <source>
        <dbReference type="EMBL" id="GFD52960.1"/>
    </source>
</evidence>
<accession>A0A699X3A7</accession>
<dbReference type="AlphaFoldDB" id="A0A699X3A7"/>
<evidence type="ECO:0000256" key="1">
    <source>
        <dbReference type="SAM" id="MobiDB-lite"/>
    </source>
</evidence>
<sequence>AGHRRRLGEDQAGTADGAAAEMDQMPVIGQTVDAAVLAHR</sequence>
<feature type="region of interest" description="Disordered" evidence="1">
    <location>
        <begin position="1"/>
        <end position="22"/>
    </location>
</feature>
<feature type="non-terminal residue" evidence="2">
    <location>
        <position position="1"/>
    </location>
</feature>